<dbReference type="InterPro" id="IPR036388">
    <property type="entry name" value="WH-like_DNA-bd_sf"/>
</dbReference>
<gene>
    <name evidence="8" type="primary">sigK_5</name>
    <name evidence="8" type="ORF">GALL_329770</name>
</gene>
<dbReference type="Pfam" id="PF04542">
    <property type="entry name" value="Sigma70_r2"/>
    <property type="match status" value="1"/>
</dbReference>
<reference evidence="8" key="1">
    <citation type="submission" date="2016-10" db="EMBL/GenBank/DDBJ databases">
        <title>Sequence of Gallionella enrichment culture.</title>
        <authorList>
            <person name="Poehlein A."/>
            <person name="Muehling M."/>
            <person name="Daniel R."/>
        </authorList>
    </citation>
    <scope>NUCLEOTIDE SEQUENCE</scope>
</reference>
<name>A0A1J5QNM7_9ZZZZ</name>
<dbReference type="Gene3D" id="1.10.10.10">
    <property type="entry name" value="Winged helix-like DNA-binding domain superfamily/Winged helix DNA-binding domain"/>
    <property type="match status" value="1"/>
</dbReference>
<dbReference type="InterPro" id="IPR007630">
    <property type="entry name" value="RNA_pol_sigma70_r4"/>
</dbReference>
<dbReference type="InterPro" id="IPR013324">
    <property type="entry name" value="RNA_pol_sigma_r3/r4-like"/>
</dbReference>
<keyword evidence="2" id="KW-0805">Transcription regulation</keyword>
<proteinExistence type="inferred from homology"/>
<evidence type="ECO:0000256" key="5">
    <source>
        <dbReference type="ARBA" id="ARBA00023163"/>
    </source>
</evidence>
<keyword evidence="3" id="KW-0731">Sigma factor</keyword>
<dbReference type="SUPFAM" id="SSF88659">
    <property type="entry name" value="Sigma3 and sigma4 domains of RNA polymerase sigma factors"/>
    <property type="match status" value="1"/>
</dbReference>
<dbReference type="SUPFAM" id="SSF88946">
    <property type="entry name" value="Sigma2 domain of RNA polymerase sigma factors"/>
    <property type="match status" value="1"/>
</dbReference>
<dbReference type="InterPro" id="IPR039425">
    <property type="entry name" value="RNA_pol_sigma-70-like"/>
</dbReference>
<evidence type="ECO:0000256" key="1">
    <source>
        <dbReference type="ARBA" id="ARBA00010641"/>
    </source>
</evidence>
<protein>
    <submittedName>
        <fullName evidence="8">ECF RNA polymerase sigma factor SigK</fullName>
    </submittedName>
</protein>
<evidence type="ECO:0000256" key="4">
    <source>
        <dbReference type="ARBA" id="ARBA00023125"/>
    </source>
</evidence>
<evidence type="ECO:0000313" key="8">
    <source>
        <dbReference type="EMBL" id="OIQ85185.1"/>
    </source>
</evidence>
<dbReference type="PANTHER" id="PTHR43133">
    <property type="entry name" value="RNA POLYMERASE ECF-TYPE SIGMA FACTO"/>
    <property type="match status" value="1"/>
</dbReference>
<dbReference type="Pfam" id="PF04545">
    <property type="entry name" value="Sigma70_r4"/>
    <property type="match status" value="1"/>
</dbReference>
<comment type="similarity">
    <text evidence="1">Belongs to the sigma-70 factor family. ECF subfamily.</text>
</comment>
<dbReference type="Gene3D" id="1.10.1740.10">
    <property type="match status" value="1"/>
</dbReference>
<dbReference type="NCBIfam" id="TIGR02937">
    <property type="entry name" value="sigma70-ECF"/>
    <property type="match status" value="1"/>
</dbReference>
<dbReference type="CDD" id="cd06171">
    <property type="entry name" value="Sigma70_r4"/>
    <property type="match status" value="1"/>
</dbReference>
<dbReference type="InterPro" id="IPR007627">
    <property type="entry name" value="RNA_pol_sigma70_r2"/>
</dbReference>
<keyword evidence="5" id="KW-0804">Transcription</keyword>
<keyword evidence="4" id="KW-0238">DNA-binding</keyword>
<dbReference type="PANTHER" id="PTHR43133:SF62">
    <property type="entry name" value="RNA POLYMERASE SIGMA FACTOR SIGZ"/>
    <property type="match status" value="1"/>
</dbReference>
<dbReference type="AlphaFoldDB" id="A0A1J5QNM7"/>
<dbReference type="GO" id="GO:0003677">
    <property type="term" value="F:DNA binding"/>
    <property type="evidence" value="ECO:0007669"/>
    <property type="project" value="UniProtKB-KW"/>
</dbReference>
<comment type="caution">
    <text evidence="8">The sequence shown here is derived from an EMBL/GenBank/DDBJ whole genome shotgun (WGS) entry which is preliminary data.</text>
</comment>
<sequence length="193" mass="21765">MVWLRHFTPMTDLSELLADTALADHKAFAELFVQTRARSWAICMRLLGDRQLAEDAMQDAYVKIWHQAGSYRRHLGDPGAWLATVVRNTCRDALRSLRRESAHRVDVDGESGNPPEVADLRTPERLLESRMGSRVEDCFEQLAPRQRDLLCAAYVMGQSHGELARERSLPLGTVKTVIRRAVAALRDCLGALQ</sequence>
<dbReference type="InterPro" id="IPR013325">
    <property type="entry name" value="RNA_pol_sigma_r2"/>
</dbReference>
<dbReference type="GO" id="GO:0006352">
    <property type="term" value="P:DNA-templated transcription initiation"/>
    <property type="evidence" value="ECO:0007669"/>
    <property type="project" value="InterPro"/>
</dbReference>
<organism evidence="8">
    <name type="scientific">mine drainage metagenome</name>
    <dbReference type="NCBI Taxonomy" id="410659"/>
    <lineage>
        <taxon>unclassified sequences</taxon>
        <taxon>metagenomes</taxon>
        <taxon>ecological metagenomes</taxon>
    </lineage>
</organism>
<dbReference type="InterPro" id="IPR014284">
    <property type="entry name" value="RNA_pol_sigma-70_dom"/>
</dbReference>
<dbReference type="EMBL" id="MLJW01000562">
    <property type="protein sequence ID" value="OIQ85185.1"/>
    <property type="molecule type" value="Genomic_DNA"/>
</dbReference>
<evidence type="ECO:0000259" key="7">
    <source>
        <dbReference type="Pfam" id="PF04545"/>
    </source>
</evidence>
<accession>A0A1J5QNM7</accession>
<dbReference type="GO" id="GO:0016987">
    <property type="term" value="F:sigma factor activity"/>
    <property type="evidence" value="ECO:0007669"/>
    <property type="project" value="UniProtKB-KW"/>
</dbReference>
<feature type="domain" description="RNA polymerase sigma-70 region 4" evidence="7">
    <location>
        <begin position="139"/>
        <end position="186"/>
    </location>
</feature>
<evidence type="ECO:0000256" key="3">
    <source>
        <dbReference type="ARBA" id="ARBA00023082"/>
    </source>
</evidence>
<feature type="domain" description="RNA polymerase sigma-70 region 2" evidence="6">
    <location>
        <begin position="35"/>
        <end position="99"/>
    </location>
</feature>
<evidence type="ECO:0000259" key="6">
    <source>
        <dbReference type="Pfam" id="PF04542"/>
    </source>
</evidence>
<evidence type="ECO:0000256" key="2">
    <source>
        <dbReference type="ARBA" id="ARBA00023015"/>
    </source>
</evidence>